<protein>
    <recommendedName>
        <fullName evidence="8">Nuclear cap-binding protein subunit 2</fullName>
    </recommendedName>
    <alternativeName>
        <fullName evidence="8">20 kDa nuclear cap-binding protein</fullName>
    </alternativeName>
</protein>
<evidence type="ECO:0000256" key="5">
    <source>
        <dbReference type="ARBA" id="ARBA00023187"/>
    </source>
</evidence>
<evidence type="ECO:0000256" key="3">
    <source>
        <dbReference type="ARBA" id="ARBA00022664"/>
    </source>
</evidence>
<proteinExistence type="inferred from homology"/>
<comment type="similarity">
    <text evidence="2 8">Belongs to the RRM NCBP2 family.</text>
</comment>
<evidence type="ECO:0000313" key="10">
    <source>
        <dbReference type="EMBL" id="TYG96336.1"/>
    </source>
</evidence>
<gene>
    <name evidence="10" type="ORF">ES288_A11G342200v1</name>
</gene>
<evidence type="ECO:0000313" key="11">
    <source>
        <dbReference type="Proteomes" id="UP000323506"/>
    </source>
</evidence>
<dbReference type="Pfam" id="PF00076">
    <property type="entry name" value="RRM_1"/>
    <property type="match status" value="1"/>
</dbReference>
<evidence type="ECO:0000256" key="8">
    <source>
        <dbReference type="RuleBase" id="RU364036"/>
    </source>
</evidence>
<accession>A0A5D2ERL3</accession>
<sequence length="73" mass="8521">MCFYSIEERVYELFSTSGKIKKIIMGLNKNSKTPCGFSFVLYHSREDAEDVVKYISGTILDPRQIRVDFDWGF</sequence>
<keyword evidence="11" id="KW-1185">Reference proteome</keyword>
<name>A0A5D2ERL3_GOSDA</name>
<dbReference type="PANTHER" id="PTHR18847:SF0">
    <property type="entry name" value="NUCLEAR CAP-BINDING PROTEIN SUBUNIT 2"/>
    <property type="match status" value="1"/>
</dbReference>
<dbReference type="GO" id="GO:0005634">
    <property type="term" value="C:nucleus"/>
    <property type="evidence" value="ECO:0007669"/>
    <property type="project" value="UniProtKB-SubCell"/>
</dbReference>
<dbReference type="CDD" id="cd12240">
    <property type="entry name" value="RRM_NCBP2"/>
    <property type="match status" value="1"/>
</dbReference>
<keyword evidence="6 8" id="KW-0539">Nucleus</keyword>
<evidence type="ECO:0000256" key="2">
    <source>
        <dbReference type="ARBA" id="ARBA00010725"/>
    </source>
</evidence>
<comment type="subcellular location">
    <subcellularLocation>
        <location evidence="1 8">Nucleus</location>
    </subcellularLocation>
</comment>
<dbReference type="SUPFAM" id="SSF54928">
    <property type="entry name" value="RNA-binding domain, RBD"/>
    <property type="match status" value="1"/>
</dbReference>
<dbReference type="PROSITE" id="PS50102">
    <property type="entry name" value="RRM"/>
    <property type="match status" value="1"/>
</dbReference>
<evidence type="ECO:0000256" key="6">
    <source>
        <dbReference type="ARBA" id="ARBA00023242"/>
    </source>
</evidence>
<evidence type="ECO:0000256" key="4">
    <source>
        <dbReference type="ARBA" id="ARBA00022884"/>
    </source>
</evidence>
<evidence type="ECO:0000256" key="7">
    <source>
        <dbReference type="PROSITE-ProRule" id="PRU00176"/>
    </source>
</evidence>
<dbReference type="InterPro" id="IPR027157">
    <property type="entry name" value="NCBP2"/>
</dbReference>
<evidence type="ECO:0000256" key="1">
    <source>
        <dbReference type="ARBA" id="ARBA00004123"/>
    </source>
</evidence>
<dbReference type="InterPro" id="IPR000504">
    <property type="entry name" value="RRM_dom"/>
</dbReference>
<dbReference type="InterPro" id="IPR034148">
    <property type="entry name" value="NCBP2_RRM"/>
</dbReference>
<dbReference type="Proteomes" id="UP000323506">
    <property type="component" value="Chromosome A11"/>
</dbReference>
<feature type="domain" description="RRM" evidence="9">
    <location>
        <begin position="1"/>
        <end position="72"/>
    </location>
</feature>
<keyword evidence="5 8" id="KW-0508">mRNA splicing</keyword>
<dbReference type="GO" id="GO:0045292">
    <property type="term" value="P:mRNA cis splicing, via spliceosome"/>
    <property type="evidence" value="ECO:0007669"/>
    <property type="project" value="InterPro"/>
</dbReference>
<keyword evidence="3 8" id="KW-0507">mRNA processing</keyword>
<dbReference type="GO" id="GO:0000339">
    <property type="term" value="F:RNA cap binding"/>
    <property type="evidence" value="ECO:0007669"/>
    <property type="project" value="InterPro"/>
</dbReference>
<dbReference type="InterPro" id="IPR035979">
    <property type="entry name" value="RBD_domain_sf"/>
</dbReference>
<dbReference type="InterPro" id="IPR012677">
    <property type="entry name" value="Nucleotide-bd_a/b_plait_sf"/>
</dbReference>
<dbReference type="AlphaFoldDB" id="A0A5D2ERL3"/>
<evidence type="ECO:0000259" key="9">
    <source>
        <dbReference type="PROSITE" id="PS50102"/>
    </source>
</evidence>
<keyword evidence="4 7" id="KW-0694">RNA-binding</keyword>
<reference evidence="10 11" key="1">
    <citation type="submission" date="2019-06" db="EMBL/GenBank/DDBJ databases">
        <title>WGS assembly of Gossypium darwinii.</title>
        <authorList>
            <person name="Chen Z.J."/>
            <person name="Sreedasyam A."/>
            <person name="Ando A."/>
            <person name="Song Q."/>
            <person name="De L."/>
            <person name="Hulse-Kemp A."/>
            <person name="Ding M."/>
            <person name="Ye W."/>
            <person name="Kirkbride R."/>
            <person name="Jenkins J."/>
            <person name="Plott C."/>
            <person name="Lovell J."/>
            <person name="Lin Y.-M."/>
            <person name="Vaughn R."/>
            <person name="Liu B."/>
            <person name="Li W."/>
            <person name="Simpson S."/>
            <person name="Scheffler B."/>
            <person name="Saski C."/>
            <person name="Grover C."/>
            <person name="Hu G."/>
            <person name="Conover J."/>
            <person name="Carlson J."/>
            <person name="Shu S."/>
            <person name="Boston L."/>
            <person name="Williams M."/>
            <person name="Peterson D."/>
            <person name="Mcgee K."/>
            <person name="Jones D."/>
            <person name="Wendel J."/>
            <person name="Stelly D."/>
            <person name="Grimwood J."/>
            <person name="Schmutz J."/>
        </authorList>
    </citation>
    <scope>NUCLEOTIDE SEQUENCE [LARGE SCALE GENOMIC DNA]</scope>
    <source>
        <strain evidence="10">1808015.09</strain>
    </source>
</reference>
<dbReference type="GO" id="GO:0005846">
    <property type="term" value="C:nuclear cap binding complex"/>
    <property type="evidence" value="ECO:0007669"/>
    <property type="project" value="InterPro"/>
</dbReference>
<dbReference type="EMBL" id="CM017698">
    <property type="protein sequence ID" value="TYG96336.1"/>
    <property type="molecule type" value="Genomic_DNA"/>
</dbReference>
<organism evidence="10 11">
    <name type="scientific">Gossypium darwinii</name>
    <name type="common">Darwin's cotton</name>
    <name type="synonym">Gossypium barbadense var. darwinii</name>
    <dbReference type="NCBI Taxonomy" id="34276"/>
    <lineage>
        <taxon>Eukaryota</taxon>
        <taxon>Viridiplantae</taxon>
        <taxon>Streptophyta</taxon>
        <taxon>Embryophyta</taxon>
        <taxon>Tracheophyta</taxon>
        <taxon>Spermatophyta</taxon>
        <taxon>Magnoliopsida</taxon>
        <taxon>eudicotyledons</taxon>
        <taxon>Gunneridae</taxon>
        <taxon>Pentapetalae</taxon>
        <taxon>rosids</taxon>
        <taxon>malvids</taxon>
        <taxon>Malvales</taxon>
        <taxon>Malvaceae</taxon>
        <taxon>Malvoideae</taxon>
        <taxon>Gossypium</taxon>
    </lineage>
</organism>
<dbReference type="Gene3D" id="3.30.70.330">
    <property type="match status" value="1"/>
</dbReference>
<dbReference type="PANTHER" id="PTHR18847">
    <property type="entry name" value="20 KD NUCLEAR CAP BINDING PROTEIN"/>
    <property type="match status" value="1"/>
</dbReference>